<dbReference type="CDD" id="cd00024">
    <property type="entry name" value="CD_CSD"/>
    <property type="match status" value="1"/>
</dbReference>
<dbReference type="PANTHER" id="PTHR47240">
    <property type="entry name" value="CHROMO DOMAIN-CONTAINING PROTEIN LHP1"/>
    <property type="match status" value="1"/>
</dbReference>
<feature type="compositionally biased region" description="Basic residues" evidence="3">
    <location>
        <begin position="152"/>
        <end position="162"/>
    </location>
</feature>
<dbReference type="InterPro" id="IPR016197">
    <property type="entry name" value="Chromo-like_dom_sf"/>
</dbReference>
<dbReference type="GO" id="GO:0005634">
    <property type="term" value="C:nucleus"/>
    <property type="evidence" value="ECO:0007669"/>
    <property type="project" value="UniProtKB-SubCell"/>
</dbReference>
<evidence type="ECO:0000256" key="1">
    <source>
        <dbReference type="ARBA" id="ARBA00004123"/>
    </source>
</evidence>
<dbReference type="InterPro" id="IPR023780">
    <property type="entry name" value="Chromo_domain"/>
</dbReference>
<protein>
    <recommendedName>
        <fullName evidence="4">Chromo domain-containing protein</fullName>
    </recommendedName>
</protein>
<dbReference type="PROSITE" id="PS50013">
    <property type="entry name" value="CHROMO_2"/>
    <property type="match status" value="1"/>
</dbReference>
<comment type="subcellular location">
    <subcellularLocation>
        <location evidence="1">Nucleus</location>
    </subcellularLocation>
</comment>
<gene>
    <name evidence="5" type="ORF">F511_02949</name>
</gene>
<dbReference type="PRINTS" id="PR00504">
    <property type="entry name" value="CHROMODOMAIN"/>
</dbReference>
<dbReference type="PANTHER" id="PTHR47240:SF2">
    <property type="entry name" value="CHROMO DOMAIN-CONTAINING PROTEIN LHP1"/>
    <property type="match status" value="1"/>
</dbReference>
<dbReference type="InterPro" id="IPR044251">
    <property type="entry name" value="LHP1-like"/>
</dbReference>
<dbReference type="GO" id="GO:0000792">
    <property type="term" value="C:heterochromatin"/>
    <property type="evidence" value="ECO:0007669"/>
    <property type="project" value="UniProtKB-ARBA"/>
</dbReference>
<feature type="compositionally biased region" description="Acidic residues" evidence="3">
    <location>
        <begin position="53"/>
        <end position="69"/>
    </location>
</feature>
<evidence type="ECO:0000256" key="3">
    <source>
        <dbReference type="SAM" id="MobiDB-lite"/>
    </source>
</evidence>
<feature type="region of interest" description="Disordered" evidence="3">
    <location>
        <begin position="152"/>
        <end position="192"/>
    </location>
</feature>
<evidence type="ECO:0000259" key="4">
    <source>
        <dbReference type="PROSITE" id="PS50013"/>
    </source>
</evidence>
<dbReference type="SMART" id="SM00298">
    <property type="entry name" value="CHROMO"/>
    <property type="match status" value="1"/>
</dbReference>
<dbReference type="InterPro" id="IPR017984">
    <property type="entry name" value="Chromo_dom_subgr"/>
</dbReference>
<dbReference type="Pfam" id="PF00385">
    <property type="entry name" value="Chromo"/>
    <property type="match status" value="1"/>
</dbReference>
<dbReference type="EMBL" id="KV014877">
    <property type="protein sequence ID" value="KZV21791.1"/>
    <property type="molecule type" value="Genomic_DNA"/>
</dbReference>
<dbReference type="SUPFAM" id="SSF54160">
    <property type="entry name" value="Chromo domain-like"/>
    <property type="match status" value="1"/>
</dbReference>
<dbReference type="GO" id="GO:0031507">
    <property type="term" value="P:heterochromatin formation"/>
    <property type="evidence" value="ECO:0007669"/>
    <property type="project" value="InterPro"/>
</dbReference>
<feature type="domain" description="Chromo" evidence="4">
    <location>
        <begin position="99"/>
        <end position="158"/>
    </location>
</feature>
<organism evidence="5 6">
    <name type="scientific">Dorcoceras hygrometricum</name>
    <dbReference type="NCBI Taxonomy" id="472368"/>
    <lineage>
        <taxon>Eukaryota</taxon>
        <taxon>Viridiplantae</taxon>
        <taxon>Streptophyta</taxon>
        <taxon>Embryophyta</taxon>
        <taxon>Tracheophyta</taxon>
        <taxon>Spermatophyta</taxon>
        <taxon>Magnoliopsida</taxon>
        <taxon>eudicotyledons</taxon>
        <taxon>Gunneridae</taxon>
        <taxon>Pentapetalae</taxon>
        <taxon>asterids</taxon>
        <taxon>lamiids</taxon>
        <taxon>Lamiales</taxon>
        <taxon>Gesneriaceae</taxon>
        <taxon>Didymocarpoideae</taxon>
        <taxon>Trichosporeae</taxon>
        <taxon>Loxocarpinae</taxon>
        <taxon>Dorcoceras</taxon>
    </lineage>
</organism>
<dbReference type="AlphaFoldDB" id="A0A2Z7AJ41"/>
<proteinExistence type="predicted"/>
<dbReference type="Proteomes" id="UP000250235">
    <property type="component" value="Unassembled WGS sequence"/>
</dbReference>
<dbReference type="Gene3D" id="2.40.50.40">
    <property type="match status" value="1"/>
</dbReference>
<dbReference type="InterPro" id="IPR023779">
    <property type="entry name" value="Chromodomain_CS"/>
</dbReference>
<dbReference type="InterPro" id="IPR008251">
    <property type="entry name" value="Chromo_shadow_dom"/>
</dbReference>
<feature type="compositionally biased region" description="Basic and acidic residues" evidence="3">
    <location>
        <begin position="35"/>
        <end position="52"/>
    </location>
</feature>
<dbReference type="InterPro" id="IPR000953">
    <property type="entry name" value="Chromo/chromo_shadow_dom"/>
</dbReference>
<feature type="region of interest" description="Disordered" evidence="3">
    <location>
        <begin position="282"/>
        <end position="312"/>
    </location>
</feature>
<name>A0A2Z7AJ41_9LAMI</name>
<accession>A0A2Z7AJ41</accession>
<dbReference type="PROSITE" id="PS00598">
    <property type="entry name" value="CHROMO_1"/>
    <property type="match status" value="1"/>
</dbReference>
<reference evidence="5 6" key="1">
    <citation type="journal article" date="2015" name="Proc. Natl. Acad. Sci. U.S.A.">
        <title>The resurrection genome of Boea hygrometrica: A blueprint for survival of dehydration.</title>
        <authorList>
            <person name="Xiao L."/>
            <person name="Yang G."/>
            <person name="Zhang L."/>
            <person name="Yang X."/>
            <person name="Zhao S."/>
            <person name="Ji Z."/>
            <person name="Zhou Q."/>
            <person name="Hu M."/>
            <person name="Wang Y."/>
            <person name="Chen M."/>
            <person name="Xu Y."/>
            <person name="Jin H."/>
            <person name="Xiao X."/>
            <person name="Hu G."/>
            <person name="Bao F."/>
            <person name="Hu Y."/>
            <person name="Wan P."/>
            <person name="Li L."/>
            <person name="Deng X."/>
            <person name="Kuang T."/>
            <person name="Xiang C."/>
            <person name="Zhu J.K."/>
            <person name="Oliver M.J."/>
            <person name="He Y."/>
        </authorList>
    </citation>
    <scope>NUCLEOTIDE SEQUENCE [LARGE SCALE GENOMIC DNA]</scope>
    <source>
        <strain evidence="6">cv. XS01</strain>
    </source>
</reference>
<sequence>MKGGKKGSASADPVESPYPPSSPTPTDGGDAAEVMEEKEGIHSGEGSEKFEAAEEAFEEREGEGEGEDSGVEKECDPWETFCTAEDAEGERVKLAEGYYEIESVRRKRVRKGQVQYLIKWRGWSEAANTWEPLDNLLQCSDIIDAYELKTGKSRPTRKRKRQTGITHAQIKKKQHFPRQKLPKQQQSPAAATYNVPSHVVRITEDPVSFPTLNDFSSIHNSGETDVSGGNSIEVSKGINEIGVRIISVEKKDEKELNELNLKLCELKGPMAISMEDVTHEEQKGGDLLPNGSSKTDVADTYQPGRCTGAKKRKSGSVKRFKQDLTSMDGAQNAIATCTATESVIVQHSDILGSYTNCQTKYADSKTTCSITQILKPISYKTSVSNNGQEVLLAFEAMRSDGSKVTVDNKFLKANNPLLLIDFYEKHLRYNPTL</sequence>
<evidence type="ECO:0000256" key="2">
    <source>
        <dbReference type="ARBA" id="ARBA00023242"/>
    </source>
</evidence>
<keyword evidence="6" id="KW-1185">Reference proteome</keyword>
<dbReference type="OrthoDB" id="1918685at2759"/>
<feature type="region of interest" description="Disordered" evidence="3">
    <location>
        <begin position="1"/>
        <end position="75"/>
    </location>
</feature>
<evidence type="ECO:0000313" key="5">
    <source>
        <dbReference type="EMBL" id="KZV21791.1"/>
    </source>
</evidence>
<keyword evidence="2" id="KW-0539">Nucleus</keyword>
<evidence type="ECO:0000313" key="6">
    <source>
        <dbReference type="Proteomes" id="UP000250235"/>
    </source>
</evidence>
<feature type="compositionally biased region" description="Basic residues" evidence="3">
    <location>
        <begin position="169"/>
        <end position="181"/>
    </location>
</feature>
<dbReference type="SMART" id="SM00300">
    <property type="entry name" value="ChSh"/>
    <property type="match status" value="1"/>
</dbReference>